<feature type="compositionally biased region" description="Basic residues" evidence="1">
    <location>
        <begin position="1"/>
        <end position="15"/>
    </location>
</feature>
<dbReference type="AlphaFoldDB" id="A0A0C9U0V1"/>
<protein>
    <submittedName>
        <fullName evidence="2">Uncharacterized protein</fullName>
    </submittedName>
</protein>
<dbReference type="HOGENOM" id="CLU_2198702_0_0_1"/>
<proteinExistence type="predicted"/>
<reference evidence="2 3" key="1">
    <citation type="submission" date="2014-06" db="EMBL/GenBank/DDBJ databases">
        <title>Evolutionary Origins and Diversification of the Mycorrhizal Mutualists.</title>
        <authorList>
            <consortium name="DOE Joint Genome Institute"/>
            <consortium name="Mycorrhizal Genomics Consortium"/>
            <person name="Kohler A."/>
            <person name="Kuo A."/>
            <person name="Nagy L.G."/>
            <person name="Floudas D."/>
            <person name="Copeland A."/>
            <person name="Barry K.W."/>
            <person name="Cichocki N."/>
            <person name="Veneault-Fourrey C."/>
            <person name="LaButti K."/>
            <person name="Lindquist E.A."/>
            <person name="Lipzen A."/>
            <person name="Lundell T."/>
            <person name="Morin E."/>
            <person name="Murat C."/>
            <person name="Riley R."/>
            <person name="Ohm R."/>
            <person name="Sun H."/>
            <person name="Tunlid A."/>
            <person name="Henrissat B."/>
            <person name="Grigoriev I.V."/>
            <person name="Hibbett D.S."/>
            <person name="Martin F."/>
        </authorList>
    </citation>
    <scope>NUCLEOTIDE SEQUENCE [LARGE SCALE GENOMIC DNA]</scope>
    <source>
        <strain evidence="2 3">SS14</strain>
    </source>
</reference>
<keyword evidence="3" id="KW-1185">Reference proteome</keyword>
<dbReference type="Proteomes" id="UP000054279">
    <property type="component" value="Unassembled WGS sequence"/>
</dbReference>
<evidence type="ECO:0000313" key="3">
    <source>
        <dbReference type="Proteomes" id="UP000054279"/>
    </source>
</evidence>
<gene>
    <name evidence="2" type="ORF">M422DRAFT_276921</name>
</gene>
<organism evidence="2 3">
    <name type="scientific">Sphaerobolus stellatus (strain SS14)</name>
    <dbReference type="NCBI Taxonomy" id="990650"/>
    <lineage>
        <taxon>Eukaryota</taxon>
        <taxon>Fungi</taxon>
        <taxon>Dikarya</taxon>
        <taxon>Basidiomycota</taxon>
        <taxon>Agaricomycotina</taxon>
        <taxon>Agaricomycetes</taxon>
        <taxon>Phallomycetidae</taxon>
        <taxon>Geastrales</taxon>
        <taxon>Sphaerobolaceae</taxon>
        <taxon>Sphaerobolus</taxon>
    </lineage>
</organism>
<sequence length="108" mass="11800">MPRARKAVSRARQLRKASNNQFGRIQQAEDPSDPSYCPGLESELGSHVGDNSETASVESAVNNIIGDGKSVEEIEIEEIVVVVVVVEEEEEEDETGAAFAVKVYKSHR</sequence>
<evidence type="ECO:0000313" key="2">
    <source>
        <dbReference type="EMBL" id="KIJ22622.1"/>
    </source>
</evidence>
<evidence type="ECO:0000256" key="1">
    <source>
        <dbReference type="SAM" id="MobiDB-lite"/>
    </source>
</evidence>
<dbReference type="EMBL" id="KN838059">
    <property type="protein sequence ID" value="KIJ22622.1"/>
    <property type="molecule type" value="Genomic_DNA"/>
</dbReference>
<feature type="region of interest" description="Disordered" evidence="1">
    <location>
        <begin position="1"/>
        <end position="55"/>
    </location>
</feature>
<name>A0A0C9U0V1_SPHS4</name>
<accession>A0A0C9U0V1</accession>